<evidence type="ECO:0000313" key="2">
    <source>
        <dbReference type="EMBL" id="CAK1600081.1"/>
    </source>
</evidence>
<keyword evidence="3" id="KW-1185">Reference proteome</keyword>
<dbReference type="Pfam" id="PF13843">
    <property type="entry name" value="DDE_Tnp_1_7"/>
    <property type="match status" value="1"/>
</dbReference>
<protein>
    <recommendedName>
        <fullName evidence="1">PiggyBac transposable element-derived protein domain-containing protein</fullName>
    </recommendedName>
</protein>
<organism evidence="2 3">
    <name type="scientific">Parnassius mnemosyne</name>
    <name type="common">clouded apollo</name>
    <dbReference type="NCBI Taxonomy" id="213953"/>
    <lineage>
        <taxon>Eukaryota</taxon>
        <taxon>Metazoa</taxon>
        <taxon>Ecdysozoa</taxon>
        <taxon>Arthropoda</taxon>
        <taxon>Hexapoda</taxon>
        <taxon>Insecta</taxon>
        <taxon>Pterygota</taxon>
        <taxon>Neoptera</taxon>
        <taxon>Endopterygota</taxon>
        <taxon>Lepidoptera</taxon>
        <taxon>Glossata</taxon>
        <taxon>Ditrysia</taxon>
        <taxon>Papilionoidea</taxon>
        <taxon>Papilionidae</taxon>
        <taxon>Parnassiinae</taxon>
        <taxon>Parnassini</taxon>
        <taxon>Parnassius</taxon>
        <taxon>Driopa</taxon>
    </lineage>
</organism>
<feature type="domain" description="PiggyBac transposable element-derived protein" evidence="1">
    <location>
        <begin position="1"/>
        <end position="71"/>
    </location>
</feature>
<dbReference type="AlphaFoldDB" id="A0AAV1LXQ3"/>
<reference evidence="2 3" key="1">
    <citation type="submission" date="2023-11" db="EMBL/GenBank/DDBJ databases">
        <authorList>
            <person name="Hedman E."/>
            <person name="Englund M."/>
            <person name="Stromberg M."/>
            <person name="Nyberg Akerstrom W."/>
            <person name="Nylinder S."/>
            <person name="Jareborg N."/>
            <person name="Kallberg Y."/>
            <person name="Kronander E."/>
        </authorList>
    </citation>
    <scope>NUCLEOTIDE SEQUENCE [LARGE SCALE GENOMIC DNA]</scope>
</reference>
<gene>
    <name evidence="2" type="ORF">PARMNEM_LOCUS18884</name>
</gene>
<evidence type="ECO:0000259" key="1">
    <source>
        <dbReference type="Pfam" id="PF13843"/>
    </source>
</evidence>
<evidence type="ECO:0000313" key="3">
    <source>
        <dbReference type="Proteomes" id="UP001314205"/>
    </source>
</evidence>
<comment type="caution">
    <text evidence="2">The sequence shown here is derived from an EMBL/GenBank/DDBJ whole genome shotgun (WGS) entry which is preliminary data.</text>
</comment>
<proteinExistence type="predicted"/>
<accession>A0AAV1LXQ3</accession>
<name>A0AAV1LXQ3_9NEOP</name>
<dbReference type="InterPro" id="IPR029526">
    <property type="entry name" value="PGBD"/>
</dbReference>
<sequence>MGIVKLPKLVDYWSTDPMITQSFARKFVARNRFEILLQMVQFKKPPGDRLYTSRSLIDSLNLNFNAHYYLS</sequence>
<dbReference type="Proteomes" id="UP001314205">
    <property type="component" value="Unassembled WGS sequence"/>
</dbReference>
<dbReference type="EMBL" id="CAVLGL010000115">
    <property type="protein sequence ID" value="CAK1600081.1"/>
    <property type="molecule type" value="Genomic_DNA"/>
</dbReference>